<dbReference type="SMART" id="SM00091">
    <property type="entry name" value="PAS"/>
    <property type="match status" value="1"/>
</dbReference>
<dbReference type="PROSITE" id="PS50113">
    <property type="entry name" value="PAC"/>
    <property type="match status" value="1"/>
</dbReference>
<dbReference type="InterPro" id="IPR001610">
    <property type="entry name" value="PAC"/>
</dbReference>
<dbReference type="InterPro" id="IPR036890">
    <property type="entry name" value="HATPase_C_sf"/>
</dbReference>
<dbReference type="InterPro" id="IPR050351">
    <property type="entry name" value="BphY/WalK/GraS-like"/>
</dbReference>
<dbReference type="Pfam" id="PF02518">
    <property type="entry name" value="HATPase_c"/>
    <property type="match status" value="1"/>
</dbReference>
<dbReference type="InterPro" id="IPR005467">
    <property type="entry name" value="His_kinase_dom"/>
</dbReference>
<dbReference type="RefSeq" id="WP_188905329.1">
    <property type="nucleotide sequence ID" value="NZ_BMOM01000049.1"/>
</dbReference>
<feature type="domain" description="PAS" evidence="8">
    <location>
        <begin position="18"/>
        <end position="91"/>
    </location>
</feature>
<dbReference type="EC" id="2.7.13.3" evidence="2"/>
<organism evidence="10 11">
    <name type="scientific">Deinococcus aerophilus</name>
    <dbReference type="NCBI Taxonomy" id="522488"/>
    <lineage>
        <taxon>Bacteria</taxon>
        <taxon>Thermotogati</taxon>
        <taxon>Deinococcota</taxon>
        <taxon>Deinococci</taxon>
        <taxon>Deinococcales</taxon>
        <taxon>Deinococcaceae</taxon>
        <taxon>Deinococcus</taxon>
    </lineage>
</organism>
<dbReference type="InterPro" id="IPR004358">
    <property type="entry name" value="Sig_transdc_His_kin-like_C"/>
</dbReference>
<keyword evidence="4" id="KW-0808">Transferase</keyword>
<dbReference type="Gene3D" id="3.30.565.10">
    <property type="entry name" value="Histidine kinase-like ATPase, C-terminal domain"/>
    <property type="match status" value="1"/>
</dbReference>
<dbReference type="SUPFAM" id="SSF55781">
    <property type="entry name" value="GAF domain-like"/>
    <property type="match status" value="1"/>
</dbReference>
<evidence type="ECO:0000259" key="8">
    <source>
        <dbReference type="PROSITE" id="PS50112"/>
    </source>
</evidence>
<name>A0ABQ2H0Y2_9DEIO</name>
<dbReference type="PROSITE" id="PS50109">
    <property type="entry name" value="HIS_KIN"/>
    <property type="match status" value="1"/>
</dbReference>
<dbReference type="EMBL" id="BMOM01000049">
    <property type="protein sequence ID" value="GGM21488.1"/>
    <property type="molecule type" value="Genomic_DNA"/>
</dbReference>
<keyword evidence="5" id="KW-0418">Kinase</keyword>
<feature type="domain" description="PAC" evidence="9">
    <location>
        <begin position="92"/>
        <end position="146"/>
    </location>
</feature>
<evidence type="ECO:0000256" key="5">
    <source>
        <dbReference type="ARBA" id="ARBA00022777"/>
    </source>
</evidence>
<dbReference type="Pfam" id="PF00512">
    <property type="entry name" value="HisKA"/>
    <property type="match status" value="1"/>
</dbReference>
<protein>
    <recommendedName>
        <fullName evidence="2">histidine kinase</fullName>
        <ecNumber evidence="2">2.7.13.3</ecNumber>
    </recommendedName>
</protein>
<dbReference type="PANTHER" id="PTHR42878:SF15">
    <property type="entry name" value="BACTERIOPHYTOCHROME"/>
    <property type="match status" value="1"/>
</dbReference>
<dbReference type="Gene3D" id="3.30.450.20">
    <property type="entry name" value="PAS domain"/>
    <property type="match status" value="1"/>
</dbReference>
<evidence type="ECO:0000313" key="10">
    <source>
        <dbReference type="EMBL" id="GGM21488.1"/>
    </source>
</evidence>
<dbReference type="Proteomes" id="UP000661918">
    <property type="component" value="Unassembled WGS sequence"/>
</dbReference>
<dbReference type="SUPFAM" id="SSF55874">
    <property type="entry name" value="ATPase domain of HSP90 chaperone/DNA topoisomerase II/histidine kinase"/>
    <property type="match status" value="1"/>
</dbReference>
<dbReference type="InterPro" id="IPR003661">
    <property type="entry name" value="HisK_dim/P_dom"/>
</dbReference>
<feature type="domain" description="Histidine kinase" evidence="7">
    <location>
        <begin position="329"/>
        <end position="543"/>
    </location>
</feature>
<dbReference type="InterPro" id="IPR029016">
    <property type="entry name" value="GAF-like_dom_sf"/>
</dbReference>
<dbReference type="Pfam" id="PF13426">
    <property type="entry name" value="PAS_9"/>
    <property type="match status" value="1"/>
</dbReference>
<dbReference type="InterPro" id="IPR000014">
    <property type="entry name" value="PAS"/>
</dbReference>
<dbReference type="SUPFAM" id="SSF47384">
    <property type="entry name" value="Homodimeric domain of signal transducing histidine kinase"/>
    <property type="match status" value="1"/>
</dbReference>
<keyword evidence="3" id="KW-0597">Phosphoprotein</keyword>
<evidence type="ECO:0000259" key="9">
    <source>
        <dbReference type="PROSITE" id="PS50113"/>
    </source>
</evidence>
<dbReference type="CDD" id="cd00082">
    <property type="entry name" value="HisKA"/>
    <property type="match status" value="1"/>
</dbReference>
<dbReference type="SMART" id="SM00388">
    <property type="entry name" value="HisKA"/>
    <property type="match status" value="1"/>
</dbReference>
<dbReference type="Gene3D" id="3.30.450.40">
    <property type="match status" value="1"/>
</dbReference>
<dbReference type="InterPro" id="IPR000700">
    <property type="entry name" value="PAS-assoc_C"/>
</dbReference>
<dbReference type="Gene3D" id="1.10.287.130">
    <property type="match status" value="1"/>
</dbReference>
<dbReference type="Pfam" id="PF13185">
    <property type="entry name" value="GAF_2"/>
    <property type="match status" value="1"/>
</dbReference>
<dbReference type="PROSITE" id="PS50112">
    <property type="entry name" value="PAS"/>
    <property type="match status" value="1"/>
</dbReference>
<evidence type="ECO:0000259" key="7">
    <source>
        <dbReference type="PROSITE" id="PS50109"/>
    </source>
</evidence>
<keyword evidence="11" id="KW-1185">Reference proteome</keyword>
<dbReference type="SMART" id="SM00086">
    <property type="entry name" value="PAC"/>
    <property type="match status" value="1"/>
</dbReference>
<reference evidence="11" key="1">
    <citation type="journal article" date="2019" name="Int. J. Syst. Evol. Microbiol.">
        <title>The Global Catalogue of Microorganisms (GCM) 10K type strain sequencing project: providing services to taxonomists for standard genome sequencing and annotation.</title>
        <authorList>
            <consortium name="The Broad Institute Genomics Platform"/>
            <consortium name="The Broad Institute Genome Sequencing Center for Infectious Disease"/>
            <person name="Wu L."/>
            <person name="Ma J."/>
        </authorList>
    </citation>
    <scope>NUCLEOTIDE SEQUENCE [LARGE SCALE GENOMIC DNA]</scope>
    <source>
        <strain evidence="11">JCM 15443</strain>
    </source>
</reference>
<dbReference type="InterPro" id="IPR003594">
    <property type="entry name" value="HATPase_dom"/>
</dbReference>
<gene>
    <name evidence="10" type="ORF">GCM10010841_31730</name>
</gene>
<dbReference type="NCBIfam" id="TIGR00229">
    <property type="entry name" value="sensory_box"/>
    <property type="match status" value="1"/>
</dbReference>
<dbReference type="InterPro" id="IPR003018">
    <property type="entry name" value="GAF"/>
</dbReference>
<dbReference type="SMART" id="SM00387">
    <property type="entry name" value="HATPase_c"/>
    <property type="match status" value="1"/>
</dbReference>
<keyword evidence="6" id="KW-0472">Membrane</keyword>
<evidence type="ECO:0000256" key="2">
    <source>
        <dbReference type="ARBA" id="ARBA00012438"/>
    </source>
</evidence>
<proteinExistence type="predicted"/>
<dbReference type="InterPro" id="IPR036097">
    <property type="entry name" value="HisK_dim/P_sf"/>
</dbReference>
<evidence type="ECO:0000256" key="3">
    <source>
        <dbReference type="ARBA" id="ARBA00022553"/>
    </source>
</evidence>
<dbReference type="SUPFAM" id="SSF55785">
    <property type="entry name" value="PYP-like sensor domain (PAS domain)"/>
    <property type="match status" value="1"/>
</dbReference>
<accession>A0ABQ2H0Y2</accession>
<evidence type="ECO:0000256" key="4">
    <source>
        <dbReference type="ARBA" id="ARBA00022679"/>
    </source>
</evidence>
<evidence type="ECO:0000313" key="11">
    <source>
        <dbReference type="Proteomes" id="UP000661918"/>
    </source>
</evidence>
<sequence length="544" mass="59516">MTVDPAGPRDDLPSFPPDLQLFSQALTASVHSVVISDVRLPDMPVIYVNPAFERLSGYPASEIIGHNCRFLQGQDLAQPSRQELREAIEQGRSATVVLRNYRLDGTLFCNELTISPIRGPGGTVTHYVGFQTDVTQREEAAALMTRLQDLTQTLAATRTQDEVCDVILSDALNALGGTGGAVLLVEEQTLTVAAQRGETAGRQWRSANLREPGAGADALRSGTPLLFHRSGALEAGPGAPAQTVSAVLPLTEDGQALGLMVLEFRTTHDFTPAEHHFLLTLASQGALSLGRVQRSGQLERQVRERTAELQNQRDVLQAFNEELEAFAYSVSHDLRTPVRHIISFGDLLRRSLAGPLGQKTERYLGIIQDAAHQLDRLIDGMLDLSSTSRQPLRTGPVDLDHLLDAVRHELTHNQPPRPVVWHLGSLPTVPGDADLLRQVVRALLDNALKFTRMREPAVIEVWAEDRGASWVISVRDNGVGFDPHYSEKLFAIFQRLHHREDFEGAGVGLPNARRIVARHGGTMFAEGQPGAGATFHFTLPKTAL</sequence>
<comment type="catalytic activity">
    <reaction evidence="1">
        <text>ATP + protein L-histidine = ADP + protein N-phospho-L-histidine.</text>
        <dbReference type="EC" id="2.7.13.3"/>
    </reaction>
</comment>
<dbReference type="InterPro" id="IPR035965">
    <property type="entry name" value="PAS-like_dom_sf"/>
</dbReference>
<dbReference type="CDD" id="cd00130">
    <property type="entry name" value="PAS"/>
    <property type="match status" value="1"/>
</dbReference>
<evidence type="ECO:0000256" key="1">
    <source>
        <dbReference type="ARBA" id="ARBA00000085"/>
    </source>
</evidence>
<dbReference type="PRINTS" id="PR00344">
    <property type="entry name" value="BCTRLSENSOR"/>
</dbReference>
<comment type="caution">
    <text evidence="10">The sequence shown here is derived from an EMBL/GenBank/DDBJ whole genome shotgun (WGS) entry which is preliminary data.</text>
</comment>
<evidence type="ECO:0000256" key="6">
    <source>
        <dbReference type="ARBA" id="ARBA00023136"/>
    </source>
</evidence>
<dbReference type="PANTHER" id="PTHR42878">
    <property type="entry name" value="TWO-COMPONENT HISTIDINE KINASE"/>
    <property type="match status" value="1"/>
</dbReference>